<gene>
    <name evidence="1" type="ORF">SAMN04488563_0436</name>
</gene>
<evidence type="ECO:0000313" key="2">
    <source>
        <dbReference type="Proteomes" id="UP000182977"/>
    </source>
</evidence>
<keyword evidence="2" id="KW-1185">Reference proteome</keyword>
<dbReference type="InterPro" id="IPR046267">
    <property type="entry name" value="DUF6300"/>
</dbReference>
<dbReference type="AlphaFoldDB" id="A0A1H2GDY7"/>
<reference evidence="2" key="1">
    <citation type="submission" date="2016-10" db="EMBL/GenBank/DDBJ databases">
        <authorList>
            <person name="Varghese N."/>
            <person name="Submissions S."/>
        </authorList>
    </citation>
    <scope>NUCLEOTIDE SEQUENCE [LARGE SCALE GENOMIC DNA]</scope>
    <source>
        <strain evidence="2">DSM 45079</strain>
    </source>
</reference>
<dbReference type="Proteomes" id="UP000182977">
    <property type="component" value="Chromosome I"/>
</dbReference>
<evidence type="ECO:0000313" key="1">
    <source>
        <dbReference type="EMBL" id="SDU17641.1"/>
    </source>
</evidence>
<organism evidence="1 2">
    <name type="scientific">Jiangella alkaliphila</name>
    <dbReference type="NCBI Taxonomy" id="419479"/>
    <lineage>
        <taxon>Bacteria</taxon>
        <taxon>Bacillati</taxon>
        <taxon>Actinomycetota</taxon>
        <taxon>Actinomycetes</taxon>
        <taxon>Jiangellales</taxon>
        <taxon>Jiangellaceae</taxon>
        <taxon>Jiangella</taxon>
    </lineage>
</organism>
<sequence length="119" mass="12480">MSDGERTVPLVEIGDVPPCPRCGGEGLLRAKIPRGSANADGGRVRLYLPVVLCARCDLKHPTAGALITFLHVHGSVTNTTADVFADLVCAWIASLDLAPVSDARLDADIAAWRAGDFDG</sequence>
<dbReference type="RefSeq" id="WP_082154897.1">
    <property type="nucleotide sequence ID" value="NZ_KQ061219.1"/>
</dbReference>
<accession>A0A1H2GDY7</accession>
<dbReference type="EMBL" id="LT629791">
    <property type="protein sequence ID" value="SDU17641.1"/>
    <property type="molecule type" value="Genomic_DNA"/>
</dbReference>
<dbReference type="OrthoDB" id="3538861at2"/>
<name>A0A1H2GDY7_9ACTN</name>
<dbReference type="Pfam" id="PF19817">
    <property type="entry name" value="DUF6300"/>
    <property type="match status" value="1"/>
</dbReference>
<protein>
    <submittedName>
        <fullName evidence="1">Uncharacterized protein</fullName>
    </submittedName>
</protein>
<proteinExistence type="predicted"/>